<proteinExistence type="predicted"/>
<dbReference type="EMBL" id="PQ015378">
    <property type="protein sequence ID" value="XDJ14762.1"/>
    <property type="molecule type" value="Genomic_DNA"/>
</dbReference>
<protein>
    <recommendedName>
        <fullName evidence="2">Lipoprotein</fullName>
    </recommendedName>
</protein>
<reference evidence="1" key="1">
    <citation type="submission" date="2024-07" db="EMBL/GenBank/DDBJ databases">
        <authorList>
            <person name="Bringhurst R.M."/>
            <person name="Homer T.E."/>
        </authorList>
    </citation>
    <scope>NUCLEOTIDE SEQUENCE</scope>
</reference>
<dbReference type="PROSITE" id="PS51257">
    <property type="entry name" value="PROKAR_LIPOPROTEIN"/>
    <property type="match status" value="1"/>
</dbReference>
<accession>A0AB39CCT2</accession>
<sequence length="82" mass="8741">MKKIILTLGLIVLTGCSDGPATLKAVEGAGYKDVQITGWAPFSCSEDDRVRTGFKATDQRGNRISGTYCSGLIFKGGTIRLD</sequence>
<evidence type="ECO:0000313" key="1">
    <source>
        <dbReference type="EMBL" id="XDJ14762.1"/>
    </source>
</evidence>
<evidence type="ECO:0008006" key="2">
    <source>
        <dbReference type="Google" id="ProtNLM"/>
    </source>
</evidence>
<name>A0AB39CCT2_9VIRU</name>
<organism evidence="1">
    <name type="scientific">Pseudomonas phage RVTF4</name>
    <dbReference type="NCBI Taxonomy" id="3236931"/>
    <lineage>
        <taxon>Viruses</taxon>
    </lineage>
</organism>